<dbReference type="EMBL" id="BARS01028319">
    <property type="protein sequence ID" value="GAG07033.1"/>
    <property type="molecule type" value="Genomic_DNA"/>
</dbReference>
<gene>
    <name evidence="2" type="ORF">S01H1_44394</name>
</gene>
<feature type="compositionally biased region" description="Basic and acidic residues" evidence="1">
    <location>
        <begin position="31"/>
        <end position="142"/>
    </location>
</feature>
<comment type="caution">
    <text evidence="2">The sequence shown here is derived from an EMBL/GenBank/DDBJ whole genome shotgun (WGS) entry which is preliminary data.</text>
</comment>
<protein>
    <submittedName>
        <fullName evidence="2">Uncharacterized protein</fullName>
    </submittedName>
</protein>
<evidence type="ECO:0000256" key="1">
    <source>
        <dbReference type="SAM" id="MobiDB-lite"/>
    </source>
</evidence>
<evidence type="ECO:0000313" key="2">
    <source>
        <dbReference type="EMBL" id="GAG07033.1"/>
    </source>
</evidence>
<feature type="region of interest" description="Disordered" evidence="1">
    <location>
        <begin position="199"/>
        <end position="264"/>
    </location>
</feature>
<name>X0V3F4_9ZZZZ</name>
<organism evidence="2">
    <name type="scientific">marine sediment metagenome</name>
    <dbReference type="NCBI Taxonomy" id="412755"/>
    <lineage>
        <taxon>unclassified sequences</taxon>
        <taxon>metagenomes</taxon>
        <taxon>ecological metagenomes</taxon>
    </lineage>
</organism>
<accession>X0V3F4</accession>
<feature type="compositionally biased region" description="Basic and acidic residues" evidence="1">
    <location>
        <begin position="1"/>
        <end position="22"/>
    </location>
</feature>
<feature type="compositionally biased region" description="Basic and acidic residues" evidence="1">
    <location>
        <begin position="254"/>
        <end position="264"/>
    </location>
</feature>
<sequence>IEKLREIGLEKAKDPEWHEKVSKGVSNKYQNDPEYKEKQTQERRERAKNPDWREKMTKINQERAKNPDWREKMTKINQEKGKDPKFQEKVSKAITTKWDKDPEYRKKQEDERKERAKDPNFINKMREIGKQHRKEISDKRQFLNDIKNNMPKKDMLDKYKIGKNSYNKRIQEMFGPNGPKNYTELKDYLQGKDINDILKEIEDREVGEQGDISETEDNSDKSNAQPSEETPEKESLPSEEDNEDSSDDGDSREEDVKKDEDNQE</sequence>
<proteinExistence type="predicted"/>
<feature type="region of interest" description="Disordered" evidence="1">
    <location>
        <begin position="1"/>
        <end position="149"/>
    </location>
</feature>
<dbReference type="AlphaFoldDB" id="X0V3F4"/>
<feature type="non-terminal residue" evidence="2">
    <location>
        <position position="1"/>
    </location>
</feature>
<feature type="compositionally biased region" description="Acidic residues" evidence="1">
    <location>
        <begin position="237"/>
        <end position="253"/>
    </location>
</feature>
<feature type="non-terminal residue" evidence="2">
    <location>
        <position position="264"/>
    </location>
</feature>
<reference evidence="2" key="1">
    <citation type="journal article" date="2014" name="Front. Microbiol.">
        <title>High frequency of phylogenetically diverse reductive dehalogenase-homologous genes in deep subseafloor sedimentary metagenomes.</title>
        <authorList>
            <person name="Kawai M."/>
            <person name="Futagami T."/>
            <person name="Toyoda A."/>
            <person name="Takaki Y."/>
            <person name="Nishi S."/>
            <person name="Hori S."/>
            <person name="Arai W."/>
            <person name="Tsubouchi T."/>
            <person name="Morono Y."/>
            <person name="Uchiyama I."/>
            <person name="Ito T."/>
            <person name="Fujiyama A."/>
            <person name="Inagaki F."/>
            <person name="Takami H."/>
        </authorList>
    </citation>
    <scope>NUCLEOTIDE SEQUENCE</scope>
    <source>
        <strain evidence="2">Expedition CK06-06</strain>
    </source>
</reference>